<dbReference type="GO" id="GO:0015074">
    <property type="term" value="P:DNA integration"/>
    <property type="evidence" value="ECO:0007669"/>
    <property type="project" value="InterPro"/>
</dbReference>
<evidence type="ECO:0000259" key="1">
    <source>
        <dbReference type="PROSITE" id="PS50994"/>
    </source>
</evidence>
<dbReference type="PROSITE" id="PS50994">
    <property type="entry name" value="INTEGRASE"/>
    <property type="match status" value="1"/>
</dbReference>
<dbReference type="PANTHER" id="PTHR37984">
    <property type="entry name" value="PROTEIN CBG26694"/>
    <property type="match status" value="1"/>
</dbReference>
<proteinExistence type="predicted"/>
<feature type="domain" description="Integrase catalytic" evidence="1">
    <location>
        <begin position="1"/>
        <end position="172"/>
    </location>
</feature>
<organism evidence="2 3">
    <name type="scientific">Aphanizomenon flos-aquae WA102</name>
    <dbReference type="NCBI Taxonomy" id="1710896"/>
    <lineage>
        <taxon>Bacteria</taxon>
        <taxon>Bacillati</taxon>
        <taxon>Cyanobacteriota</taxon>
        <taxon>Cyanophyceae</taxon>
        <taxon>Nostocales</taxon>
        <taxon>Aphanizomenonaceae</taxon>
        <taxon>Aphanizomenon</taxon>
    </lineage>
</organism>
<protein>
    <recommendedName>
        <fullName evidence="1">Integrase catalytic domain-containing protein</fullName>
    </recommendedName>
</protein>
<dbReference type="EMBL" id="LJOW01001002">
    <property type="protein sequence ID" value="OBQ31888.1"/>
    <property type="molecule type" value="Genomic_DNA"/>
</dbReference>
<feature type="non-terminal residue" evidence="2">
    <location>
        <position position="179"/>
    </location>
</feature>
<dbReference type="Pfam" id="PF00665">
    <property type="entry name" value="rve"/>
    <property type="match status" value="1"/>
</dbReference>
<comment type="caution">
    <text evidence="2">The sequence shown here is derived from an EMBL/GenBank/DDBJ whole genome shotgun (WGS) entry which is preliminary data.</text>
</comment>
<evidence type="ECO:0000313" key="2">
    <source>
        <dbReference type="EMBL" id="OBQ31888.1"/>
    </source>
</evidence>
<dbReference type="InterPro" id="IPR012337">
    <property type="entry name" value="RNaseH-like_sf"/>
</dbReference>
<dbReference type="InterPro" id="IPR001584">
    <property type="entry name" value="Integrase_cat-core"/>
</dbReference>
<sequence length="179" mass="19784">PIAVPRRRFSHIHVDLVGPLTPSNGNMYIFTIIDRTSRWMEAIPMATNAPANGVQVLLTAWVSLVGVPTIIASDRSAQFTSALWAAVCLNLDIKHQQTTAYHPEANGMVEWLHRRLKDALRARGAAATWAADLPWVLIGLRAQPREDNNLSPAEQVYGSPIVLPNQFLPGQDITSEQFI</sequence>
<dbReference type="InterPro" id="IPR050951">
    <property type="entry name" value="Retrovirus_Pol_polyprotein"/>
</dbReference>
<dbReference type="PANTHER" id="PTHR37984:SF5">
    <property type="entry name" value="PROTEIN NYNRIN-LIKE"/>
    <property type="match status" value="1"/>
</dbReference>
<name>A0A1B7W443_APHFL</name>
<reference evidence="2 3" key="1">
    <citation type="submission" date="2015-09" db="EMBL/GenBank/DDBJ databases">
        <title>Aphanizomenon flos-aquae WA102.</title>
        <authorList>
            <person name="Driscoll C."/>
        </authorList>
    </citation>
    <scope>NUCLEOTIDE SEQUENCE [LARGE SCALE GENOMIC DNA]</scope>
    <source>
        <strain evidence="2">WA102</strain>
    </source>
</reference>
<dbReference type="GO" id="GO:0003676">
    <property type="term" value="F:nucleic acid binding"/>
    <property type="evidence" value="ECO:0007669"/>
    <property type="project" value="InterPro"/>
</dbReference>
<gene>
    <name evidence="2" type="ORF">AN484_28510</name>
</gene>
<dbReference type="Gene3D" id="3.30.420.10">
    <property type="entry name" value="Ribonuclease H-like superfamily/Ribonuclease H"/>
    <property type="match status" value="1"/>
</dbReference>
<dbReference type="AlphaFoldDB" id="A0A1B7W443"/>
<feature type="non-terminal residue" evidence="2">
    <location>
        <position position="1"/>
    </location>
</feature>
<dbReference type="InterPro" id="IPR036397">
    <property type="entry name" value="RNaseH_sf"/>
</dbReference>
<evidence type="ECO:0000313" key="3">
    <source>
        <dbReference type="Proteomes" id="UP000092093"/>
    </source>
</evidence>
<dbReference type="Proteomes" id="UP000092093">
    <property type="component" value="Unassembled WGS sequence"/>
</dbReference>
<dbReference type="SUPFAM" id="SSF53098">
    <property type="entry name" value="Ribonuclease H-like"/>
    <property type="match status" value="1"/>
</dbReference>
<accession>A0A1B7W443</accession>